<sequence>MVQTGARRDDDDLGPATDRTGRVEGRAVTASSRGVRGRPSTSEILSTPVPLRLGIYYDPGAQGSSTQPPPIPFKTRPPTTSHYLYTPYLMTIIDILSHHLHHMIHIPEKSCPPTNPTQRKNAKNDGWEQTGLIDGGPQDPVLVPSYSGHIAGGILQSRSRYVSLTSWTPSDPAVEQLSDLDISNSSIGINGQDLALVAESPSNGLSTDSLFTDMSGNIVPGKLWPLVKNVRSVGGFAWGLDIPIFSYVCTNGETGSEVVGIVARGTFSSTYVYMDQCPYSTTISVHRRLHALVFPRSPRRAIVDGNSHYTTNSSGYDIS</sequence>
<protein>
    <submittedName>
        <fullName evidence="1">Uncharacterized protein</fullName>
    </submittedName>
</protein>
<comment type="caution">
    <text evidence="1">The sequence shown here is derived from an EMBL/GenBank/DDBJ whole genome shotgun (WGS) entry which is preliminary data.</text>
</comment>
<dbReference type="Proteomes" id="UP001060085">
    <property type="component" value="Linkage Group LG07"/>
</dbReference>
<organism evidence="1 2">
    <name type="scientific">Catharanthus roseus</name>
    <name type="common">Madagascar periwinkle</name>
    <name type="synonym">Vinca rosea</name>
    <dbReference type="NCBI Taxonomy" id="4058"/>
    <lineage>
        <taxon>Eukaryota</taxon>
        <taxon>Viridiplantae</taxon>
        <taxon>Streptophyta</taxon>
        <taxon>Embryophyta</taxon>
        <taxon>Tracheophyta</taxon>
        <taxon>Spermatophyta</taxon>
        <taxon>Magnoliopsida</taxon>
        <taxon>eudicotyledons</taxon>
        <taxon>Gunneridae</taxon>
        <taxon>Pentapetalae</taxon>
        <taxon>asterids</taxon>
        <taxon>lamiids</taxon>
        <taxon>Gentianales</taxon>
        <taxon>Apocynaceae</taxon>
        <taxon>Rauvolfioideae</taxon>
        <taxon>Vinceae</taxon>
        <taxon>Catharanthinae</taxon>
        <taxon>Catharanthus</taxon>
    </lineage>
</organism>
<accession>A0ACC0A1R0</accession>
<proteinExistence type="predicted"/>
<gene>
    <name evidence="1" type="ORF">M9H77_31569</name>
</gene>
<keyword evidence="2" id="KW-1185">Reference proteome</keyword>
<name>A0ACC0A1R0_CATRO</name>
<evidence type="ECO:0000313" key="2">
    <source>
        <dbReference type="Proteomes" id="UP001060085"/>
    </source>
</evidence>
<dbReference type="EMBL" id="CM044707">
    <property type="protein sequence ID" value="KAI5654382.1"/>
    <property type="molecule type" value="Genomic_DNA"/>
</dbReference>
<reference evidence="2" key="1">
    <citation type="journal article" date="2023" name="Nat. Plants">
        <title>Single-cell RNA sequencing provides a high-resolution roadmap for understanding the multicellular compartmentation of specialized metabolism.</title>
        <authorList>
            <person name="Sun S."/>
            <person name="Shen X."/>
            <person name="Li Y."/>
            <person name="Li Y."/>
            <person name="Wang S."/>
            <person name="Li R."/>
            <person name="Zhang H."/>
            <person name="Shen G."/>
            <person name="Guo B."/>
            <person name="Wei J."/>
            <person name="Xu J."/>
            <person name="St-Pierre B."/>
            <person name="Chen S."/>
            <person name="Sun C."/>
        </authorList>
    </citation>
    <scope>NUCLEOTIDE SEQUENCE [LARGE SCALE GENOMIC DNA]</scope>
</reference>
<evidence type="ECO:0000313" key="1">
    <source>
        <dbReference type="EMBL" id="KAI5654382.1"/>
    </source>
</evidence>